<name>A0A4Y2IUH2_ARAVE</name>
<gene>
    <name evidence="1" type="ORF">AVEN_20037_1</name>
</gene>
<protein>
    <submittedName>
        <fullName evidence="1">Uncharacterized protein</fullName>
    </submittedName>
</protein>
<dbReference type="EMBL" id="BGPR01107993">
    <property type="protein sequence ID" value="GBM81437.1"/>
    <property type="molecule type" value="Genomic_DNA"/>
</dbReference>
<sequence>MHESIDVADLAILMAIVCYAYLDSFHEDLLLCKPLPTTVVIFKLDKFFAENSILWDNCVDVCTDEAKAMTGKMSGAIAKIKEKAKG</sequence>
<dbReference type="PANTHER" id="PTHR45913">
    <property type="entry name" value="EPM2A-INTERACTING PROTEIN 1"/>
    <property type="match status" value="1"/>
</dbReference>
<organism evidence="1 2">
    <name type="scientific">Araneus ventricosus</name>
    <name type="common">Orbweaver spider</name>
    <name type="synonym">Epeira ventricosa</name>
    <dbReference type="NCBI Taxonomy" id="182803"/>
    <lineage>
        <taxon>Eukaryota</taxon>
        <taxon>Metazoa</taxon>
        <taxon>Ecdysozoa</taxon>
        <taxon>Arthropoda</taxon>
        <taxon>Chelicerata</taxon>
        <taxon>Arachnida</taxon>
        <taxon>Araneae</taxon>
        <taxon>Araneomorphae</taxon>
        <taxon>Entelegynae</taxon>
        <taxon>Araneoidea</taxon>
        <taxon>Araneidae</taxon>
        <taxon>Araneus</taxon>
    </lineage>
</organism>
<keyword evidence="2" id="KW-1185">Reference proteome</keyword>
<dbReference type="PANTHER" id="PTHR45913:SF19">
    <property type="entry name" value="LOW QUALITY PROTEIN: ZINC FINGER BED DOMAIN-CONTAINING PROTEIN 5-LIKE"/>
    <property type="match status" value="1"/>
</dbReference>
<evidence type="ECO:0000313" key="1">
    <source>
        <dbReference type="EMBL" id="GBM81437.1"/>
    </source>
</evidence>
<dbReference type="Proteomes" id="UP000499080">
    <property type="component" value="Unassembled WGS sequence"/>
</dbReference>
<dbReference type="AlphaFoldDB" id="A0A4Y2IUH2"/>
<evidence type="ECO:0000313" key="2">
    <source>
        <dbReference type="Proteomes" id="UP000499080"/>
    </source>
</evidence>
<comment type="caution">
    <text evidence="1">The sequence shown here is derived from an EMBL/GenBank/DDBJ whole genome shotgun (WGS) entry which is preliminary data.</text>
</comment>
<reference evidence="1 2" key="1">
    <citation type="journal article" date="2019" name="Sci. Rep.">
        <title>Orb-weaving spider Araneus ventricosus genome elucidates the spidroin gene catalogue.</title>
        <authorList>
            <person name="Kono N."/>
            <person name="Nakamura H."/>
            <person name="Ohtoshi R."/>
            <person name="Moran D.A.P."/>
            <person name="Shinohara A."/>
            <person name="Yoshida Y."/>
            <person name="Fujiwara M."/>
            <person name="Mori M."/>
            <person name="Tomita M."/>
            <person name="Arakawa K."/>
        </authorList>
    </citation>
    <scope>NUCLEOTIDE SEQUENCE [LARGE SCALE GENOMIC DNA]</scope>
</reference>
<proteinExistence type="predicted"/>
<accession>A0A4Y2IUH2</accession>